<dbReference type="EC" id="3.1.4.53" evidence="1"/>
<dbReference type="InterPro" id="IPR040844">
    <property type="entry name" value="PDE4_UCR"/>
</dbReference>
<feature type="region of interest" description="Disordered" evidence="4">
    <location>
        <begin position="99"/>
        <end position="125"/>
    </location>
</feature>
<keyword evidence="7" id="KW-1185">Reference proteome</keyword>
<feature type="domain" description="Phosphodiesterase 4 upstream conserved regions (UCR)" evidence="5">
    <location>
        <begin position="74"/>
        <end position="111"/>
    </location>
</feature>
<evidence type="ECO:0000256" key="2">
    <source>
        <dbReference type="ARBA" id="ARBA00022801"/>
    </source>
</evidence>
<reference evidence="6 7" key="1">
    <citation type="journal article" date="2024" name="BMC Genomics">
        <title>Genome assembly of redclaw crayfish (Cherax quadricarinatus) provides insights into its immune adaptation and hypoxia tolerance.</title>
        <authorList>
            <person name="Liu Z."/>
            <person name="Zheng J."/>
            <person name="Li H."/>
            <person name="Fang K."/>
            <person name="Wang S."/>
            <person name="He J."/>
            <person name="Zhou D."/>
            <person name="Weng S."/>
            <person name="Chi M."/>
            <person name="Gu Z."/>
            <person name="He J."/>
            <person name="Li F."/>
            <person name="Wang M."/>
        </authorList>
    </citation>
    <scope>NUCLEOTIDE SEQUENCE [LARGE SCALE GENOMIC DNA]</scope>
    <source>
        <strain evidence="6">ZL_2023a</strain>
    </source>
</reference>
<sequence>MDLELPTAPQGRQNLTVNHSFPDLQDMGGHDKLPRTLSTSALRIKSRSLFWEKFWQGPQDTRIASKLHGEDLIVTPFAQILASLRSVRNNYINLTNVSTTKSRRSSAAAGCSTPQPKSFNYGGGK</sequence>
<dbReference type="GO" id="GO:0004115">
    <property type="term" value="F:3',5'-cyclic-AMP phosphodiesterase activity"/>
    <property type="evidence" value="ECO:0007669"/>
    <property type="project" value="UniProtKB-EC"/>
</dbReference>
<evidence type="ECO:0000259" key="5">
    <source>
        <dbReference type="Pfam" id="PF18100"/>
    </source>
</evidence>
<name>A0AAW0Y9G6_CHEQU</name>
<protein>
    <recommendedName>
        <fullName evidence="1">3',5'-cyclic-AMP phosphodiesterase</fullName>
        <ecNumber evidence="1">3.1.4.53</ecNumber>
    </recommendedName>
</protein>
<dbReference type="EMBL" id="JARKIK010000011">
    <property type="protein sequence ID" value="KAK8748621.1"/>
    <property type="molecule type" value="Genomic_DNA"/>
</dbReference>
<evidence type="ECO:0000256" key="1">
    <source>
        <dbReference type="ARBA" id="ARBA00012276"/>
    </source>
</evidence>
<evidence type="ECO:0000256" key="4">
    <source>
        <dbReference type="SAM" id="MobiDB-lite"/>
    </source>
</evidence>
<organism evidence="6 7">
    <name type="scientific">Cherax quadricarinatus</name>
    <name type="common">Australian red claw crayfish</name>
    <dbReference type="NCBI Taxonomy" id="27406"/>
    <lineage>
        <taxon>Eukaryota</taxon>
        <taxon>Metazoa</taxon>
        <taxon>Ecdysozoa</taxon>
        <taxon>Arthropoda</taxon>
        <taxon>Crustacea</taxon>
        <taxon>Multicrustacea</taxon>
        <taxon>Malacostraca</taxon>
        <taxon>Eumalacostraca</taxon>
        <taxon>Eucarida</taxon>
        <taxon>Decapoda</taxon>
        <taxon>Pleocyemata</taxon>
        <taxon>Astacidea</taxon>
        <taxon>Parastacoidea</taxon>
        <taxon>Parastacidae</taxon>
        <taxon>Cherax</taxon>
    </lineage>
</organism>
<evidence type="ECO:0000313" key="6">
    <source>
        <dbReference type="EMBL" id="KAK8748621.1"/>
    </source>
</evidence>
<evidence type="ECO:0000256" key="3">
    <source>
        <dbReference type="ARBA" id="ARBA00023149"/>
    </source>
</evidence>
<comment type="caution">
    <text evidence="6">The sequence shown here is derived from an EMBL/GenBank/DDBJ whole genome shotgun (WGS) entry which is preliminary data.</text>
</comment>
<dbReference type="Pfam" id="PF18100">
    <property type="entry name" value="PDE4_UCR"/>
    <property type="match status" value="1"/>
</dbReference>
<dbReference type="Proteomes" id="UP001445076">
    <property type="component" value="Unassembled WGS sequence"/>
</dbReference>
<proteinExistence type="predicted"/>
<gene>
    <name evidence="6" type="ORF">OTU49_015893</name>
</gene>
<keyword evidence="3" id="KW-0114">cAMP</keyword>
<dbReference type="AlphaFoldDB" id="A0AAW0Y9G6"/>
<accession>A0AAW0Y9G6</accession>
<keyword evidence="2" id="KW-0378">Hydrolase</keyword>
<evidence type="ECO:0000313" key="7">
    <source>
        <dbReference type="Proteomes" id="UP001445076"/>
    </source>
</evidence>